<protein>
    <recommendedName>
        <fullName evidence="6">AA1-like domain-containing protein</fullName>
    </recommendedName>
</protein>
<sequence>MAGRFLPLNLVLGLLLASLTASAPLVLGESRLRRRDAGQSCSDASMNALPWTAQDFDFHSSVTFSTPAHQIVGGWVSFSLRNPALPFAMSCFASSSQLQEFFYGDQWFSCSAPPDAATVSEAEFRFDRATGRFDISQNWVCPDADPQSRITFNASGTTTVPLDCATSRWQNGNWSTGHVYSTESVECGLLNVTIVPNDLEAWS</sequence>
<keyword evidence="3 5" id="KW-0732">Signal</keyword>
<evidence type="ECO:0000256" key="3">
    <source>
        <dbReference type="ARBA" id="ARBA00022729"/>
    </source>
</evidence>
<dbReference type="EMBL" id="JAUIRO010000001">
    <property type="protein sequence ID" value="KAK0734559.1"/>
    <property type="molecule type" value="Genomic_DNA"/>
</dbReference>
<dbReference type="Pfam" id="PF16541">
    <property type="entry name" value="AltA1"/>
    <property type="match status" value="1"/>
</dbReference>
<keyword evidence="2" id="KW-0964">Secreted</keyword>
<name>A0AA40BHX0_9PEZI</name>
<evidence type="ECO:0000256" key="4">
    <source>
        <dbReference type="ARBA" id="ARBA00023157"/>
    </source>
</evidence>
<feature type="chain" id="PRO_5041253908" description="AA1-like domain-containing protein" evidence="5">
    <location>
        <begin position="23"/>
        <end position="203"/>
    </location>
</feature>
<feature type="signal peptide" evidence="5">
    <location>
        <begin position="1"/>
        <end position="22"/>
    </location>
</feature>
<reference evidence="7" key="1">
    <citation type="submission" date="2023-06" db="EMBL/GenBank/DDBJ databases">
        <title>Genome-scale phylogeny and comparative genomics of the fungal order Sordariales.</title>
        <authorList>
            <consortium name="Lawrence Berkeley National Laboratory"/>
            <person name="Hensen N."/>
            <person name="Bonometti L."/>
            <person name="Westerberg I."/>
            <person name="Brannstrom I.O."/>
            <person name="Guillou S."/>
            <person name="Cros-Aarteil S."/>
            <person name="Calhoun S."/>
            <person name="Haridas S."/>
            <person name="Kuo A."/>
            <person name="Mondo S."/>
            <person name="Pangilinan J."/>
            <person name="Riley R."/>
            <person name="LaButti K."/>
            <person name="Andreopoulos B."/>
            <person name="Lipzen A."/>
            <person name="Chen C."/>
            <person name="Yanf M."/>
            <person name="Daum C."/>
            <person name="Ng V."/>
            <person name="Clum A."/>
            <person name="Steindorff A."/>
            <person name="Ohm R."/>
            <person name="Martin F."/>
            <person name="Silar P."/>
            <person name="Natvig D."/>
            <person name="Lalanne C."/>
            <person name="Gautier V."/>
            <person name="Ament-velasquez S.L."/>
            <person name="Kruys A."/>
            <person name="Hutchinson M.I."/>
            <person name="Powell A.J."/>
            <person name="Barry K."/>
            <person name="Miller A.N."/>
            <person name="Grigoriev I.V."/>
            <person name="Debuchy R."/>
            <person name="Gladieux P."/>
            <person name="Thoren M.H."/>
            <person name="Johannesson H."/>
        </authorList>
    </citation>
    <scope>NUCLEOTIDE SEQUENCE</scope>
    <source>
        <strain evidence="7">SMH2392-1A</strain>
    </source>
</reference>
<proteinExistence type="predicted"/>
<dbReference type="AlphaFoldDB" id="A0AA40BHX0"/>
<dbReference type="InterPro" id="IPR032382">
    <property type="entry name" value="AltA1"/>
</dbReference>
<evidence type="ECO:0000313" key="7">
    <source>
        <dbReference type="EMBL" id="KAK0734559.1"/>
    </source>
</evidence>
<comment type="subcellular location">
    <subcellularLocation>
        <location evidence="1">Secreted</location>
    </subcellularLocation>
</comment>
<dbReference type="RefSeq" id="XP_060303436.1">
    <property type="nucleotide sequence ID" value="XM_060436514.1"/>
</dbReference>
<evidence type="ECO:0000259" key="6">
    <source>
        <dbReference type="Pfam" id="PF16541"/>
    </source>
</evidence>
<evidence type="ECO:0000256" key="2">
    <source>
        <dbReference type="ARBA" id="ARBA00022525"/>
    </source>
</evidence>
<dbReference type="GeneID" id="85319784"/>
<comment type="caution">
    <text evidence="7">The sequence shown here is derived from an EMBL/GenBank/DDBJ whole genome shotgun (WGS) entry which is preliminary data.</text>
</comment>
<dbReference type="Proteomes" id="UP001172101">
    <property type="component" value="Unassembled WGS sequence"/>
</dbReference>
<dbReference type="GO" id="GO:0005576">
    <property type="term" value="C:extracellular region"/>
    <property type="evidence" value="ECO:0007669"/>
    <property type="project" value="UniProtKB-SubCell"/>
</dbReference>
<gene>
    <name evidence="7" type="ORF">B0T26DRAFT_633160</name>
</gene>
<organism evidence="7 8">
    <name type="scientific">Lasiosphaeria miniovina</name>
    <dbReference type="NCBI Taxonomy" id="1954250"/>
    <lineage>
        <taxon>Eukaryota</taxon>
        <taxon>Fungi</taxon>
        <taxon>Dikarya</taxon>
        <taxon>Ascomycota</taxon>
        <taxon>Pezizomycotina</taxon>
        <taxon>Sordariomycetes</taxon>
        <taxon>Sordariomycetidae</taxon>
        <taxon>Sordariales</taxon>
        <taxon>Lasiosphaeriaceae</taxon>
        <taxon>Lasiosphaeria</taxon>
    </lineage>
</organism>
<accession>A0AA40BHX0</accession>
<evidence type="ECO:0000256" key="1">
    <source>
        <dbReference type="ARBA" id="ARBA00004613"/>
    </source>
</evidence>
<keyword evidence="4" id="KW-1015">Disulfide bond</keyword>
<evidence type="ECO:0000256" key="5">
    <source>
        <dbReference type="SAM" id="SignalP"/>
    </source>
</evidence>
<feature type="domain" description="AA1-like" evidence="6">
    <location>
        <begin position="55"/>
        <end position="187"/>
    </location>
</feature>
<keyword evidence="8" id="KW-1185">Reference proteome</keyword>
<evidence type="ECO:0000313" key="8">
    <source>
        <dbReference type="Proteomes" id="UP001172101"/>
    </source>
</evidence>